<dbReference type="PANTHER" id="PTHR32060">
    <property type="entry name" value="TAIL-SPECIFIC PROTEASE"/>
    <property type="match status" value="1"/>
</dbReference>
<dbReference type="InterPro" id="IPR036034">
    <property type="entry name" value="PDZ_sf"/>
</dbReference>
<sequence>MNEQLPTDAFPDPHDYLVAALDVIEREAVRANAVDWPSVRAGAQQLAAGTTTTAGTYPAIEFALRALQDQHSFLKRPNQQHGVTPGGFGLKYIRGTVARVYPGSPAARADFQVGDRILAVNGTPVGAGLNEGLPRQGEATVTSQRRGSQEIRTAHLLRAPFGLNRLPQGRLLHPGVAWLDLPDHGGNGTLPDGRLYQDVVQGLIAELGAAGAEQWIVDLRLNEGGNMYPMLAGIGPLVGEGRLGAFVRDDASWAWAYHAGAASVDGHVNCRVSGEPLAPLAPGVPVAVLISPLTGSSGEIMAISFKGRAGTRFFGEPTQGLTSANSPYPLADGAELWLATSYEADRTGQLYTAEVHPDVNVVMEWENYLTKGDAVLLAALGWLGVSLHGERPDFDFQLIPGAAAL</sequence>
<dbReference type="AlphaFoldDB" id="A0A7W8K308"/>
<dbReference type="SMART" id="SM00228">
    <property type="entry name" value="PDZ"/>
    <property type="match status" value="1"/>
</dbReference>
<dbReference type="GO" id="GO:0004175">
    <property type="term" value="F:endopeptidase activity"/>
    <property type="evidence" value="ECO:0007669"/>
    <property type="project" value="TreeGrafter"/>
</dbReference>
<dbReference type="EMBL" id="JACHFL010000038">
    <property type="protein sequence ID" value="MBB5366369.1"/>
    <property type="molecule type" value="Genomic_DNA"/>
</dbReference>
<dbReference type="RefSeq" id="WP_184138343.1">
    <property type="nucleotide sequence ID" value="NZ_JACHFL010000038.1"/>
</dbReference>
<evidence type="ECO:0000313" key="3">
    <source>
        <dbReference type="Proteomes" id="UP000552709"/>
    </source>
</evidence>
<evidence type="ECO:0000259" key="1">
    <source>
        <dbReference type="PROSITE" id="PS50106"/>
    </source>
</evidence>
<reference evidence="2 3" key="1">
    <citation type="submission" date="2020-08" db="EMBL/GenBank/DDBJ databases">
        <title>Genomic Encyclopedia of Type Strains, Phase IV (KMG-IV): sequencing the most valuable type-strain genomes for metagenomic binning, comparative biology and taxonomic classification.</title>
        <authorList>
            <person name="Goeker M."/>
        </authorList>
    </citation>
    <scope>NUCLEOTIDE SEQUENCE [LARGE SCALE GENOMIC DNA]</scope>
    <source>
        <strain evidence="2 3">DSM 27939</strain>
    </source>
</reference>
<protein>
    <submittedName>
        <fullName evidence="2">C-terminal processing protease CtpA/Prc</fullName>
    </submittedName>
</protein>
<feature type="domain" description="PDZ" evidence="1">
    <location>
        <begin position="86"/>
        <end position="125"/>
    </location>
</feature>
<dbReference type="Pfam" id="PF17820">
    <property type="entry name" value="PDZ_6"/>
    <property type="match status" value="1"/>
</dbReference>
<dbReference type="InterPro" id="IPR029045">
    <property type="entry name" value="ClpP/crotonase-like_dom_sf"/>
</dbReference>
<accession>A0A7W8K308</accession>
<keyword evidence="2" id="KW-0645">Protease</keyword>
<gene>
    <name evidence="2" type="ORF">HNQ08_005498</name>
</gene>
<keyword evidence="3" id="KW-1185">Reference proteome</keyword>
<dbReference type="PROSITE" id="PS50106">
    <property type="entry name" value="PDZ"/>
    <property type="match status" value="1"/>
</dbReference>
<keyword evidence="2" id="KW-0378">Hydrolase</keyword>
<dbReference type="GO" id="GO:0007165">
    <property type="term" value="P:signal transduction"/>
    <property type="evidence" value="ECO:0007669"/>
    <property type="project" value="TreeGrafter"/>
</dbReference>
<dbReference type="InterPro" id="IPR001478">
    <property type="entry name" value="PDZ"/>
</dbReference>
<dbReference type="Pfam" id="PF03572">
    <property type="entry name" value="Peptidase_S41"/>
    <property type="match status" value="1"/>
</dbReference>
<name>A0A7W8K308_9DEIO</name>
<comment type="caution">
    <text evidence="2">The sequence shown here is derived from an EMBL/GenBank/DDBJ whole genome shotgun (WGS) entry which is preliminary data.</text>
</comment>
<dbReference type="InterPro" id="IPR041489">
    <property type="entry name" value="PDZ_6"/>
</dbReference>
<dbReference type="GO" id="GO:0030288">
    <property type="term" value="C:outer membrane-bounded periplasmic space"/>
    <property type="evidence" value="ECO:0007669"/>
    <property type="project" value="TreeGrafter"/>
</dbReference>
<dbReference type="Gene3D" id="3.90.226.10">
    <property type="entry name" value="2-enoyl-CoA Hydratase, Chain A, domain 1"/>
    <property type="match status" value="1"/>
</dbReference>
<dbReference type="InterPro" id="IPR005151">
    <property type="entry name" value="Tail-specific_protease"/>
</dbReference>
<organism evidence="2 3">
    <name type="scientific">Deinococcus humi</name>
    <dbReference type="NCBI Taxonomy" id="662880"/>
    <lineage>
        <taxon>Bacteria</taxon>
        <taxon>Thermotogati</taxon>
        <taxon>Deinococcota</taxon>
        <taxon>Deinococci</taxon>
        <taxon>Deinococcales</taxon>
        <taxon>Deinococcaceae</taxon>
        <taxon>Deinococcus</taxon>
    </lineage>
</organism>
<dbReference type="SUPFAM" id="SSF52096">
    <property type="entry name" value="ClpP/crotonase"/>
    <property type="match status" value="1"/>
</dbReference>
<dbReference type="GO" id="GO:0008236">
    <property type="term" value="F:serine-type peptidase activity"/>
    <property type="evidence" value="ECO:0007669"/>
    <property type="project" value="InterPro"/>
</dbReference>
<dbReference type="Gene3D" id="2.30.42.10">
    <property type="match status" value="1"/>
</dbReference>
<proteinExistence type="predicted"/>
<dbReference type="SUPFAM" id="SSF50156">
    <property type="entry name" value="PDZ domain-like"/>
    <property type="match status" value="1"/>
</dbReference>
<dbReference type="Proteomes" id="UP000552709">
    <property type="component" value="Unassembled WGS sequence"/>
</dbReference>
<evidence type="ECO:0000313" key="2">
    <source>
        <dbReference type="EMBL" id="MBB5366369.1"/>
    </source>
</evidence>
<dbReference type="PANTHER" id="PTHR32060:SF30">
    <property type="entry name" value="CARBOXY-TERMINAL PROCESSING PROTEASE CTPA"/>
    <property type="match status" value="1"/>
</dbReference>
<dbReference type="GO" id="GO:0006508">
    <property type="term" value="P:proteolysis"/>
    <property type="evidence" value="ECO:0007669"/>
    <property type="project" value="UniProtKB-KW"/>
</dbReference>